<evidence type="ECO:0000313" key="1">
    <source>
        <dbReference type="EMBL" id="CAK9149367.1"/>
    </source>
</evidence>
<reference evidence="1 2" key="1">
    <citation type="submission" date="2024-02" db="EMBL/GenBank/DDBJ databases">
        <authorList>
            <person name="Vignale AGUSTIN F."/>
            <person name="Sosa J E."/>
            <person name="Modenutti C."/>
        </authorList>
    </citation>
    <scope>NUCLEOTIDE SEQUENCE [LARGE SCALE GENOMIC DNA]</scope>
</reference>
<organism evidence="1 2">
    <name type="scientific">Ilex paraguariensis</name>
    <name type="common">yerba mate</name>
    <dbReference type="NCBI Taxonomy" id="185542"/>
    <lineage>
        <taxon>Eukaryota</taxon>
        <taxon>Viridiplantae</taxon>
        <taxon>Streptophyta</taxon>
        <taxon>Embryophyta</taxon>
        <taxon>Tracheophyta</taxon>
        <taxon>Spermatophyta</taxon>
        <taxon>Magnoliopsida</taxon>
        <taxon>eudicotyledons</taxon>
        <taxon>Gunneridae</taxon>
        <taxon>Pentapetalae</taxon>
        <taxon>asterids</taxon>
        <taxon>campanulids</taxon>
        <taxon>Aquifoliales</taxon>
        <taxon>Aquifoliaceae</taxon>
        <taxon>Ilex</taxon>
    </lineage>
</organism>
<dbReference type="AlphaFoldDB" id="A0ABC8S4U2"/>
<feature type="non-terminal residue" evidence="1">
    <location>
        <position position="99"/>
    </location>
</feature>
<evidence type="ECO:0000313" key="2">
    <source>
        <dbReference type="Proteomes" id="UP001642360"/>
    </source>
</evidence>
<accession>A0ABC8S4U2</accession>
<comment type="caution">
    <text evidence="1">The sequence shown here is derived from an EMBL/GenBank/DDBJ whole genome shotgun (WGS) entry which is preliminary data.</text>
</comment>
<dbReference type="EMBL" id="CAUOFW020001869">
    <property type="protein sequence ID" value="CAK9149367.1"/>
    <property type="molecule type" value="Genomic_DNA"/>
</dbReference>
<proteinExistence type="predicted"/>
<name>A0ABC8S4U2_9AQUA</name>
<gene>
    <name evidence="1" type="ORF">ILEXP_LOCUS17410</name>
</gene>
<protein>
    <submittedName>
        <fullName evidence="1">Uncharacterized protein</fullName>
    </submittedName>
</protein>
<sequence length="99" mass="10886">MEVASAIGGPRGEVLVVVHLVSVSNAINLGIGREIVLVVMFLQLMEVAMPHLEDMVVFQNELMVSEPCSREIIFCFKVTLYRGLGMCVISIQDGFGNHH</sequence>
<keyword evidence="2" id="KW-1185">Reference proteome</keyword>
<dbReference type="Proteomes" id="UP001642360">
    <property type="component" value="Unassembled WGS sequence"/>
</dbReference>